<dbReference type="Pfam" id="PF04134">
    <property type="entry name" value="DCC1-like"/>
    <property type="match status" value="1"/>
</dbReference>
<protein>
    <submittedName>
        <fullName evidence="1">Uncharacterized protein</fullName>
    </submittedName>
</protein>
<sequence>MISKIHGCNAHVLCCNENAAFHYQKGLHTVYEVNRSVYESCDFGNGGSPSAEELWGGGVGATIDKTSVIHNWSTKGGCSIGPLNESRVYYFACGVGQHCLQGVCNLCNGGVNMVLDNDPNETMRFAALQSPAGRALLQRSGRSPDDISSIVLVEKDRSYIKSEAVLRIANYLRIPFPLIAGMLNPFPLLFRDIVYDTVANNRYNIFGQTSECRLTDTSHTQRFIEQ</sequence>
<dbReference type="InterPro" id="IPR052927">
    <property type="entry name" value="DCC_oxidoreductase"/>
</dbReference>
<dbReference type="GO" id="GO:0015035">
    <property type="term" value="F:protein-disulfide reductase activity"/>
    <property type="evidence" value="ECO:0007669"/>
    <property type="project" value="InterPro"/>
</dbReference>
<keyword evidence="2" id="KW-1185">Reference proteome</keyword>
<dbReference type="Proteomes" id="UP000886520">
    <property type="component" value="Chromosome 5"/>
</dbReference>
<gene>
    <name evidence="1" type="ORF">GOP47_0005412</name>
</gene>
<dbReference type="Gene3D" id="2.60.40.420">
    <property type="entry name" value="Cupredoxins - blue copper proteins"/>
    <property type="match status" value="1"/>
</dbReference>
<evidence type="ECO:0000313" key="1">
    <source>
        <dbReference type="EMBL" id="KAI5079933.1"/>
    </source>
</evidence>
<accession>A0A9D4V5A8</accession>
<name>A0A9D4V5A8_ADICA</name>
<dbReference type="EMBL" id="JABFUD020000005">
    <property type="protein sequence ID" value="KAI5079933.1"/>
    <property type="molecule type" value="Genomic_DNA"/>
</dbReference>
<evidence type="ECO:0000313" key="2">
    <source>
        <dbReference type="Proteomes" id="UP000886520"/>
    </source>
</evidence>
<dbReference type="SUPFAM" id="SSF49503">
    <property type="entry name" value="Cupredoxins"/>
    <property type="match status" value="1"/>
</dbReference>
<dbReference type="InterPro" id="IPR008972">
    <property type="entry name" value="Cupredoxin"/>
</dbReference>
<dbReference type="PANTHER" id="PTHR33639">
    <property type="entry name" value="THIOL-DISULFIDE OXIDOREDUCTASE DCC"/>
    <property type="match status" value="1"/>
</dbReference>
<dbReference type="AlphaFoldDB" id="A0A9D4V5A8"/>
<dbReference type="PANTHER" id="PTHR33639:SF2">
    <property type="entry name" value="DUF393 DOMAIN-CONTAINING PROTEIN"/>
    <property type="match status" value="1"/>
</dbReference>
<dbReference type="InterPro" id="IPR007263">
    <property type="entry name" value="DCC1-like"/>
</dbReference>
<organism evidence="1 2">
    <name type="scientific">Adiantum capillus-veneris</name>
    <name type="common">Maidenhair fern</name>
    <dbReference type="NCBI Taxonomy" id="13818"/>
    <lineage>
        <taxon>Eukaryota</taxon>
        <taxon>Viridiplantae</taxon>
        <taxon>Streptophyta</taxon>
        <taxon>Embryophyta</taxon>
        <taxon>Tracheophyta</taxon>
        <taxon>Polypodiopsida</taxon>
        <taxon>Polypodiidae</taxon>
        <taxon>Polypodiales</taxon>
        <taxon>Pteridineae</taxon>
        <taxon>Pteridaceae</taxon>
        <taxon>Vittarioideae</taxon>
        <taxon>Adiantum</taxon>
    </lineage>
</organism>
<reference evidence="1 2" key="1">
    <citation type="submission" date="2021-01" db="EMBL/GenBank/DDBJ databases">
        <title>Adiantum capillus-veneris genome.</title>
        <authorList>
            <person name="Fang Y."/>
            <person name="Liao Q."/>
        </authorList>
    </citation>
    <scope>NUCLEOTIDE SEQUENCE [LARGE SCALE GENOMIC DNA]</scope>
    <source>
        <strain evidence="1">H3</strain>
        <tissue evidence="1">Leaf</tissue>
    </source>
</reference>
<comment type="caution">
    <text evidence="1">The sequence shown here is derived from an EMBL/GenBank/DDBJ whole genome shotgun (WGS) entry which is preliminary data.</text>
</comment>
<dbReference type="OrthoDB" id="410458at2759"/>
<proteinExistence type="predicted"/>